<protein>
    <submittedName>
        <fullName evidence="1">Uncharacterized protein</fullName>
    </submittedName>
</protein>
<reference evidence="1" key="2">
    <citation type="submission" date="2022-06" db="UniProtKB">
        <authorList>
            <consortium name="EnsemblPlants"/>
        </authorList>
    </citation>
    <scope>IDENTIFICATION</scope>
</reference>
<proteinExistence type="predicted"/>
<evidence type="ECO:0000313" key="1">
    <source>
        <dbReference type="EnsemblPlants" id="TuG1812S0002873000.01.T01"/>
    </source>
</evidence>
<accession>A0A8R7RDU9</accession>
<evidence type="ECO:0000313" key="2">
    <source>
        <dbReference type="Proteomes" id="UP000015106"/>
    </source>
</evidence>
<dbReference type="EnsemblPlants" id="TuG1812S0002873000.01.T01">
    <property type="protein sequence ID" value="TuG1812S0002873000.01.T01"/>
    <property type="gene ID" value="TuG1812S0002873000.01"/>
</dbReference>
<organism evidence="1 2">
    <name type="scientific">Triticum urartu</name>
    <name type="common">Red wild einkorn</name>
    <name type="synonym">Crithodium urartu</name>
    <dbReference type="NCBI Taxonomy" id="4572"/>
    <lineage>
        <taxon>Eukaryota</taxon>
        <taxon>Viridiplantae</taxon>
        <taxon>Streptophyta</taxon>
        <taxon>Embryophyta</taxon>
        <taxon>Tracheophyta</taxon>
        <taxon>Spermatophyta</taxon>
        <taxon>Magnoliopsida</taxon>
        <taxon>Liliopsida</taxon>
        <taxon>Poales</taxon>
        <taxon>Poaceae</taxon>
        <taxon>BOP clade</taxon>
        <taxon>Pooideae</taxon>
        <taxon>Triticodae</taxon>
        <taxon>Triticeae</taxon>
        <taxon>Triticinae</taxon>
        <taxon>Triticum</taxon>
    </lineage>
</organism>
<reference evidence="2" key="1">
    <citation type="journal article" date="2013" name="Nature">
        <title>Draft genome of the wheat A-genome progenitor Triticum urartu.</title>
        <authorList>
            <person name="Ling H.Q."/>
            <person name="Zhao S."/>
            <person name="Liu D."/>
            <person name="Wang J."/>
            <person name="Sun H."/>
            <person name="Zhang C."/>
            <person name="Fan H."/>
            <person name="Li D."/>
            <person name="Dong L."/>
            <person name="Tao Y."/>
            <person name="Gao C."/>
            <person name="Wu H."/>
            <person name="Li Y."/>
            <person name="Cui Y."/>
            <person name="Guo X."/>
            <person name="Zheng S."/>
            <person name="Wang B."/>
            <person name="Yu K."/>
            <person name="Liang Q."/>
            <person name="Yang W."/>
            <person name="Lou X."/>
            <person name="Chen J."/>
            <person name="Feng M."/>
            <person name="Jian J."/>
            <person name="Zhang X."/>
            <person name="Luo G."/>
            <person name="Jiang Y."/>
            <person name="Liu J."/>
            <person name="Wang Z."/>
            <person name="Sha Y."/>
            <person name="Zhang B."/>
            <person name="Wu H."/>
            <person name="Tang D."/>
            <person name="Shen Q."/>
            <person name="Xue P."/>
            <person name="Zou S."/>
            <person name="Wang X."/>
            <person name="Liu X."/>
            <person name="Wang F."/>
            <person name="Yang Y."/>
            <person name="An X."/>
            <person name="Dong Z."/>
            <person name="Zhang K."/>
            <person name="Zhang X."/>
            <person name="Luo M.C."/>
            <person name="Dvorak J."/>
            <person name="Tong Y."/>
            <person name="Wang J."/>
            <person name="Yang H."/>
            <person name="Li Z."/>
            <person name="Wang D."/>
            <person name="Zhang A."/>
            <person name="Wang J."/>
        </authorList>
    </citation>
    <scope>NUCLEOTIDE SEQUENCE</scope>
    <source>
        <strain evidence="2">cv. G1812</strain>
    </source>
</reference>
<sequence>MSLRSCCFGVVCRNMSSTFVNLLCLPCEEKGYVGAFGWTKAPAMKRRELRSLLAILVTIFVITCRVYPQKKLVECDGLIGMLCNQSTYPIICIMTDCDQGLHSVKKTPIYMFISD</sequence>
<name>A0A8R7RDU9_TRIUA</name>
<keyword evidence="2" id="KW-1185">Reference proteome</keyword>
<dbReference type="Gramene" id="TuG1812S0002873000.01.T01">
    <property type="protein sequence ID" value="TuG1812S0002873000.01.T01"/>
    <property type="gene ID" value="TuG1812S0002873000.01"/>
</dbReference>
<dbReference type="Proteomes" id="UP000015106">
    <property type="component" value="Unassembled WGS sequence"/>
</dbReference>
<dbReference type="AlphaFoldDB" id="A0A8R7RDU9"/>